<accession>A0A1S6IX66</accession>
<keyword evidence="2" id="KW-0808">Transferase</keyword>
<dbReference type="CDD" id="cd16913">
    <property type="entry name" value="YkuD_like"/>
    <property type="match status" value="1"/>
</dbReference>
<evidence type="ECO:0000256" key="3">
    <source>
        <dbReference type="ARBA" id="ARBA00022960"/>
    </source>
</evidence>
<evidence type="ECO:0000256" key="4">
    <source>
        <dbReference type="ARBA" id="ARBA00022984"/>
    </source>
</evidence>
<dbReference type="GO" id="GO:0009252">
    <property type="term" value="P:peptidoglycan biosynthetic process"/>
    <property type="evidence" value="ECO:0007669"/>
    <property type="project" value="UniProtKB-UniPathway"/>
</dbReference>
<keyword evidence="5" id="KW-0961">Cell wall biogenesis/degradation</keyword>
<dbReference type="SUPFAM" id="SSF141523">
    <property type="entry name" value="L,D-transpeptidase catalytic domain-like"/>
    <property type="match status" value="1"/>
</dbReference>
<evidence type="ECO:0000256" key="2">
    <source>
        <dbReference type="ARBA" id="ARBA00022679"/>
    </source>
</evidence>
<dbReference type="GO" id="GO:0016740">
    <property type="term" value="F:transferase activity"/>
    <property type="evidence" value="ECO:0007669"/>
    <property type="project" value="UniProtKB-KW"/>
</dbReference>
<dbReference type="UniPathway" id="UPA00219"/>
<dbReference type="InterPro" id="IPR005490">
    <property type="entry name" value="LD_TPept_cat_dom"/>
</dbReference>
<dbReference type="RefSeq" id="WP_077714414.1">
    <property type="nucleotide sequence ID" value="NZ_CP019698.1"/>
</dbReference>
<proteinExistence type="predicted"/>
<dbReference type="EMBL" id="CP019698">
    <property type="protein sequence ID" value="AQS59345.1"/>
    <property type="molecule type" value="Genomic_DNA"/>
</dbReference>
<comment type="pathway">
    <text evidence="1">Cell wall biogenesis; peptidoglycan biosynthesis.</text>
</comment>
<organism evidence="6 7">
    <name type="scientific">Desulforamulus ferrireducens</name>
    <dbReference type="NCBI Taxonomy" id="1833852"/>
    <lineage>
        <taxon>Bacteria</taxon>
        <taxon>Bacillati</taxon>
        <taxon>Bacillota</taxon>
        <taxon>Clostridia</taxon>
        <taxon>Eubacteriales</taxon>
        <taxon>Peptococcaceae</taxon>
        <taxon>Desulforamulus</taxon>
    </lineage>
</organism>
<protein>
    <submittedName>
        <fullName evidence="6">Uncharacterized protein</fullName>
    </submittedName>
</protein>
<evidence type="ECO:0000256" key="5">
    <source>
        <dbReference type="ARBA" id="ARBA00023316"/>
    </source>
</evidence>
<dbReference type="GO" id="GO:0071555">
    <property type="term" value="P:cell wall organization"/>
    <property type="evidence" value="ECO:0007669"/>
    <property type="project" value="UniProtKB-KW"/>
</dbReference>
<evidence type="ECO:0000313" key="7">
    <source>
        <dbReference type="Proteomes" id="UP000189464"/>
    </source>
</evidence>
<reference evidence="6 7" key="1">
    <citation type="journal article" date="2016" name="Int. J. Syst. Evol. Microbiol.">
        <title>Desulfotomaculum ferrireducens sp. nov., a moderately thermophilic sulfate-reducing and dissimilatory Fe(III)-reducing bacterium isolated from compost.</title>
        <authorList>
            <person name="Yang G."/>
            <person name="Guo J."/>
            <person name="Zhuang L."/>
            <person name="Yuan Y."/>
            <person name="Zhou S."/>
        </authorList>
    </citation>
    <scope>NUCLEOTIDE SEQUENCE [LARGE SCALE GENOMIC DNA]</scope>
    <source>
        <strain evidence="6 7">GSS09</strain>
    </source>
</reference>
<gene>
    <name evidence="6" type="ORF">B0537_09735</name>
</gene>
<dbReference type="KEGG" id="dfg:B0537_09735"/>
<keyword evidence="7" id="KW-1185">Reference proteome</keyword>
<evidence type="ECO:0000313" key="6">
    <source>
        <dbReference type="EMBL" id="AQS59345.1"/>
    </source>
</evidence>
<dbReference type="InterPro" id="IPR038063">
    <property type="entry name" value="Transpep_catalytic_dom"/>
</dbReference>
<dbReference type="GO" id="GO:0008360">
    <property type="term" value="P:regulation of cell shape"/>
    <property type="evidence" value="ECO:0007669"/>
    <property type="project" value="UniProtKB-KW"/>
</dbReference>
<evidence type="ECO:0000256" key="1">
    <source>
        <dbReference type="ARBA" id="ARBA00004752"/>
    </source>
</evidence>
<keyword evidence="4" id="KW-0573">Peptidoglycan synthesis</keyword>
<keyword evidence="3" id="KW-0133">Cell shape</keyword>
<dbReference type="PROSITE" id="PS51257">
    <property type="entry name" value="PROKAR_LIPOPROTEIN"/>
    <property type="match status" value="1"/>
</dbReference>
<dbReference type="AlphaFoldDB" id="A0A1S6IX66"/>
<dbReference type="OrthoDB" id="177750at2"/>
<name>A0A1S6IX66_9FIRM</name>
<dbReference type="Proteomes" id="UP000189464">
    <property type="component" value="Chromosome"/>
</dbReference>
<sequence>MILQISRARLLLYGVILATLLILWLTIACLVMERVENSPEGLVVVTLKFLAPMKPTAIEDLVITRNGHPGKVPFTYTWQTANTLQIKISEQDYPRGHRYHYKFKGAPSMFWPFFVWAGGDFQAKVPVRFLGIEASDTVPSRGPAVLKFNTNLKADEIKNYIKLPVPGRLEPANVTAQPDYSRWLYWPSTKLQNLSTYEIEILKGLPNQQGEKLTKSIIARFKTTPEFLIEAAYPRPGSGSIWLSREIAIEANQPLKEGSLIIEGLPGRSVIKDNRIYYLPERILLPSKTYRVKAHLVSVSNETLDYEYSFSTTNLGQHRWLEFKHAPSPTLWLMQGNKTLREMPVAVKPGRPLPVGTLYEQNRTDHWFRLNADILLHVLPKGRTDRHENLGLPTTYSCIYLEEKDLKELLQALPPNFMFISH</sequence>